<evidence type="ECO:0000313" key="4">
    <source>
        <dbReference type="Proteomes" id="UP000494106"/>
    </source>
</evidence>
<protein>
    <submittedName>
        <fullName evidence="3">Uncharacterized protein</fullName>
    </submittedName>
</protein>
<name>A0A8S1BH65_ARCPL</name>
<dbReference type="EMBL" id="CADEBD010000677">
    <property type="protein sequence ID" value="CAB3258941.1"/>
    <property type="molecule type" value="Genomic_DNA"/>
</dbReference>
<keyword evidence="4" id="KW-1185">Reference proteome</keyword>
<dbReference type="OrthoDB" id="10002367at2759"/>
<dbReference type="GO" id="GO:0005683">
    <property type="term" value="C:U7 snRNP"/>
    <property type="evidence" value="ECO:0007669"/>
    <property type="project" value="TreeGrafter"/>
</dbReference>
<evidence type="ECO:0000313" key="3">
    <source>
        <dbReference type="EMBL" id="CAB3259335.1"/>
    </source>
</evidence>
<evidence type="ECO:0000313" key="2">
    <source>
        <dbReference type="EMBL" id="CAB3258941.1"/>
    </source>
</evidence>
<accession>A0A8S1BH65</accession>
<dbReference type="InterPro" id="IPR039267">
    <property type="entry name" value="Lsm11"/>
</dbReference>
<feature type="coiled-coil region" evidence="1">
    <location>
        <begin position="66"/>
        <end position="94"/>
    </location>
</feature>
<sequence>MSEKENSDSSTSESEVSACSSNFNPIKALYSKKTKVPVENAPMYENVSHYESAQKMKDVQVIPAGQKELVRKREEAKEKKKQELEKQLLEKNKQRFAKYQVSMPTKQPWKTKNVLTRMEKMEGPLAVLKECVDKRLRVKLYSFNRIKNPAYNSSVFNLAVNTLRKYHSKLTISANRNFQKCKAILRFADSLAARKSLQRVRPVSPSAQLYLDGDGSVLNAL</sequence>
<dbReference type="PANTHER" id="PTHR21415:SF1">
    <property type="entry name" value="U7 SNRNA-ASSOCIATED SM-LIKE PROTEIN LSM11"/>
    <property type="match status" value="1"/>
</dbReference>
<proteinExistence type="predicted"/>
<comment type="caution">
    <text evidence="3">The sequence shown here is derived from an EMBL/GenBank/DDBJ whole genome shotgun (WGS) entry which is preliminary data.</text>
</comment>
<reference evidence="4 5" key="1">
    <citation type="submission" date="2020-04" db="EMBL/GenBank/DDBJ databases">
        <authorList>
            <person name="Wallbank WR R."/>
            <person name="Pardo Diaz C."/>
            <person name="Kozak K."/>
            <person name="Martin S."/>
            <person name="Jiggins C."/>
            <person name="Moest M."/>
            <person name="Warren A I."/>
            <person name="Byers J.R.P. K."/>
            <person name="Montejo-Kovacevich G."/>
            <person name="Yen C E."/>
        </authorList>
    </citation>
    <scope>NUCLEOTIDE SEQUENCE [LARGE SCALE GENOMIC DNA]</scope>
</reference>
<gene>
    <name evidence="2" type="ORF">APLA_LOCUS16404</name>
    <name evidence="3" type="ORF">APLA_LOCUS17035</name>
</gene>
<keyword evidence="1" id="KW-0175">Coiled coil</keyword>
<dbReference type="AlphaFoldDB" id="A0A8S1BH65"/>
<organism evidence="3 4">
    <name type="scientific">Arctia plantaginis</name>
    <name type="common">Wood tiger moth</name>
    <name type="synonym">Phalaena plantaginis</name>
    <dbReference type="NCBI Taxonomy" id="874455"/>
    <lineage>
        <taxon>Eukaryota</taxon>
        <taxon>Metazoa</taxon>
        <taxon>Ecdysozoa</taxon>
        <taxon>Arthropoda</taxon>
        <taxon>Hexapoda</taxon>
        <taxon>Insecta</taxon>
        <taxon>Pterygota</taxon>
        <taxon>Neoptera</taxon>
        <taxon>Endopterygota</taxon>
        <taxon>Lepidoptera</taxon>
        <taxon>Glossata</taxon>
        <taxon>Ditrysia</taxon>
        <taxon>Noctuoidea</taxon>
        <taxon>Erebidae</taxon>
        <taxon>Arctiinae</taxon>
        <taxon>Arctia</taxon>
    </lineage>
</organism>
<dbReference type="GO" id="GO:0071209">
    <property type="term" value="F:U7 snRNA binding"/>
    <property type="evidence" value="ECO:0007669"/>
    <property type="project" value="InterPro"/>
</dbReference>
<dbReference type="PANTHER" id="PTHR21415">
    <property type="entry name" value="U7 SNRNA-ASSOCIATED SM-LIKE PROTEIN LSM11"/>
    <property type="match status" value="1"/>
</dbReference>
<dbReference type="Proteomes" id="UP000494256">
    <property type="component" value="Unassembled WGS sequence"/>
</dbReference>
<evidence type="ECO:0000256" key="1">
    <source>
        <dbReference type="SAM" id="Coils"/>
    </source>
</evidence>
<dbReference type="Proteomes" id="UP000494106">
    <property type="component" value="Unassembled WGS sequence"/>
</dbReference>
<dbReference type="GO" id="GO:0006398">
    <property type="term" value="P:mRNA 3'-end processing by stem-loop binding and cleavage"/>
    <property type="evidence" value="ECO:0007669"/>
    <property type="project" value="TreeGrafter"/>
</dbReference>
<evidence type="ECO:0000313" key="5">
    <source>
        <dbReference type="Proteomes" id="UP000494256"/>
    </source>
</evidence>
<dbReference type="EMBL" id="CADEBC010000608">
    <property type="protein sequence ID" value="CAB3259335.1"/>
    <property type="molecule type" value="Genomic_DNA"/>
</dbReference>